<dbReference type="PANTHER" id="PTHR46228:SF2">
    <property type="entry name" value="KELCH REPEAT PROTEIN (AFU_ORTHOLOGUE AFUA_4G14350)"/>
    <property type="match status" value="1"/>
</dbReference>
<dbReference type="AlphaFoldDB" id="A0A8H3N0Z6"/>
<name>A0A8H3N0Z6_9EURO</name>
<feature type="transmembrane region" description="Helical" evidence="4">
    <location>
        <begin position="502"/>
        <end position="527"/>
    </location>
</feature>
<evidence type="ECO:0000256" key="4">
    <source>
        <dbReference type="SAM" id="Phobius"/>
    </source>
</evidence>
<feature type="chain" id="PRO_5034338350" description="Kelch repeat protein" evidence="5">
    <location>
        <begin position="21"/>
        <end position="590"/>
    </location>
</feature>
<feature type="region of interest" description="Disordered" evidence="3">
    <location>
        <begin position="549"/>
        <end position="590"/>
    </location>
</feature>
<comment type="caution">
    <text evidence="6">The sequence shown here is derived from an EMBL/GenBank/DDBJ whole genome shotgun (WGS) entry which is preliminary data.</text>
</comment>
<keyword evidence="1" id="KW-0880">Kelch repeat</keyword>
<dbReference type="SUPFAM" id="SSF50965">
    <property type="entry name" value="Galactose oxidase, central domain"/>
    <property type="match status" value="1"/>
</dbReference>
<feature type="compositionally biased region" description="Low complexity" evidence="3">
    <location>
        <begin position="471"/>
        <end position="496"/>
    </location>
</feature>
<proteinExistence type="predicted"/>
<keyword evidence="4" id="KW-0812">Transmembrane</keyword>
<protein>
    <recommendedName>
        <fullName evidence="8">Kelch repeat protein</fullName>
    </recommendedName>
</protein>
<keyword evidence="5" id="KW-0732">Signal</keyword>
<dbReference type="Pfam" id="PF24681">
    <property type="entry name" value="Kelch_KLHDC2_KLHL20_DRC7"/>
    <property type="match status" value="1"/>
</dbReference>
<keyword evidence="4" id="KW-1133">Transmembrane helix</keyword>
<dbReference type="InterPro" id="IPR015915">
    <property type="entry name" value="Kelch-typ_b-propeller"/>
</dbReference>
<evidence type="ECO:0000256" key="2">
    <source>
        <dbReference type="ARBA" id="ARBA00022737"/>
    </source>
</evidence>
<dbReference type="PANTHER" id="PTHR46228">
    <property type="entry name" value="KELCH DOMAIN-CONTAINING PROTEIN"/>
    <property type="match status" value="1"/>
</dbReference>
<dbReference type="EMBL" id="BLKC01000001">
    <property type="protein sequence ID" value="GFF22252.1"/>
    <property type="molecule type" value="Genomic_DNA"/>
</dbReference>
<keyword evidence="4" id="KW-0472">Membrane</keyword>
<gene>
    <name evidence="6" type="ORF">IFM46972_00210</name>
</gene>
<dbReference type="Proteomes" id="UP000465221">
    <property type="component" value="Unassembled WGS sequence"/>
</dbReference>
<feature type="region of interest" description="Disordered" evidence="3">
    <location>
        <begin position="468"/>
        <end position="496"/>
    </location>
</feature>
<sequence length="590" mass="64033">MTRYTSIFIFLQVLFQLSLAQTNCTRLFHSAIVNNQTLFIDGGEMHTLLPNGTIITFASPFPSFGLSFPTNLAVTDLETIDLSKSWRNSDAGLFNYIAKPWNASDPADYPPYLNEGASFSNGESLYFYGGYSSAWGGPPIPPLATWKYDIANNNWTKDGFWGVPLVRLTQGGAFQSSVDKKAYYLSGTLNPAGNPTFHNTPGADTYMTPGLITLDMNTLEWTNASTTDMDTFGTIGDGFVSLIESVGDKGLIVAFGGYTYPVGEKLSFLAARQNDTIHQNSMEFVRVYDIANKKWYTQQTTGDIPRWRMAGCSVVAASDDLSSYSIYVFGGMAQTTADSDGDVYVLSLPSFHWIRVYRDNTIRYKHKCQLVQKHTMLVIGGIIPIDGQEYYPQSRNCDTATFANGIGIFDLQTLSWRTNYNASDVEGYAVPSPISDVVGGGATGGATFTEPKNGFNNTQLASLFKRRSVRPTSTAVSPGTPATSTSTSTVRPTAAPSLSSGAIAGVTVGSVAGAAAIGALAFYLLVLRRRRKAKLTKQSIPSWADLPAGKAQKRPQVYPTELQGEHPPAAFELMGDGEFPRAEMPADANR</sequence>
<organism evidence="6 7">
    <name type="scientific">Aspergillus udagawae</name>
    <dbReference type="NCBI Taxonomy" id="91492"/>
    <lineage>
        <taxon>Eukaryota</taxon>
        <taxon>Fungi</taxon>
        <taxon>Dikarya</taxon>
        <taxon>Ascomycota</taxon>
        <taxon>Pezizomycotina</taxon>
        <taxon>Eurotiomycetes</taxon>
        <taxon>Eurotiomycetidae</taxon>
        <taxon>Eurotiales</taxon>
        <taxon>Aspergillaceae</taxon>
        <taxon>Aspergillus</taxon>
        <taxon>Aspergillus subgen. Fumigati</taxon>
    </lineage>
</organism>
<keyword evidence="2" id="KW-0677">Repeat</keyword>
<dbReference type="InterPro" id="IPR011043">
    <property type="entry name" value="Gal_Oxase/kelch_b-propeller"/>
</dbReference>
<evidence type="ECO:0000256" key="3">
    <source>
        <dbReference type="SAM" id="MobiDB-lite"/>
    </source>
</evidence>
<evidence type="ECO:0000256" key="5">
    <source>
        <dbReference type="SAM" id="SignalP"/>
    </source>
</evidence>
<feature type="signal peptide" evidence="5">
    <location>
        <begin position="1"/>
        <end position="20"/>
    </location>
</feature>
<evidence type="ECO:0008006" key="8">
    <source>
        <dbReference type="Google" id="ProtNLM"/>
    </source>
</evidence>
<accession>A0A8H3N0Z6</accession>
<dbReference type="Gene3D" id="2.120.10.80">
    <property type="entry name" value="Kelch-type beta propeller"/>
    <property type="match status" value="1"/>
</dbReference>
<evidence type="ECO:0000313" key="7">
    <source>
        <dbReference type="Proteomes" id="UP000465221"/>
    </source>
</evidence>
<reference evidence="6 7" key="1">
    <citation type="submission" date="2020-01" db="EMBL/GenBank/DDBJ databases">
        <title>Draft genome sequence of Aspergillus udagawae IFM 46972.</title>
        <authorList>
            <person name="Takahashi H."/>
            <person name="Yaguchi T."/>
        </authorList>
    </citation>
    <scope>NUCLEOTIDE SEQUENCE [LARGE SCALE GENOMIC DNA]</scope>
    <source>
        <strain evidence="6 7">IFM 46972</strain>
    </source>
</reference>
<evidence type="ECO:0000256" key="1">
    <source>
        <dbReference type="ARBA" id="ARBA00022441"/>
    </source>
</evidence>
<evidence type="ECO:0000313" key="6">
    <source>
        <dbReference type="EMBL" id="GFF22252.1"/>
    </source>
</evidence>